<dbReference type="PANTHER" id="PTHR39244">
    <property type="entry name" value="NATTERIN-4"/>
    <property type="match status" value="1"/>
</dbReference>
<dbReference type="InterPro" id="IPR036813">
    <property type="entry name" value="Tachylectin2_sf"/>
</dbReference>
<dbReference type="SUPFAM" id="SSF50934">
    <property type="entry name" value="Tachylectin-2"/>
    <property type="match status" value="1"/>
</dbReference>
<dbReference type="InterPro" id="IPR053237">
    <property type="entry name" value="Natterin_C"/>
</dbReference>
<keyword evidence="3" id="KW-1185">Reference proteome</keyword>
<dbReference type="Ensembl" id="ENSLLET00000025232.1">
    <property type="protein sequence ID" value="ENSLLEP00000024301.1"/>
    <property type="gene ID" value="ENSLLEG00000015437.1"/>
</dbReference>
<accession>A0A8C5W8Y8</accession>
<protein>
    <recommendedName>
        <fullName evidence="1">Tachylectin 2 domain-containing protein</fullName>
    </recommendedName>
</protein>
<dbReference type="Gene3D" id="2.170.15.10">
    <property type="entry name" value="Proaerolysin, chain A, domain 3"/>
    <property type="match status" value="1"/>
</dbReference>
<evidence type="ECO:0000313" key="3">
    <source>
        <dbReference type="Proteomes" id="UP000694569"/>
    </source>
</evidence>
<reference evidence="2" key="1">
    <citation type="submission" date="2025-08" db="UniProtKB">
        <authorList>
            <consortium name="Ensembl"/>
        </authorList>
    </citation>
    <scope>IDENTIFICATION</scope>
</reference>
<evidence type="ECO:0000313" key="2">
    <source>
        <dbReference type="Ensembl" id="ENSLLEP00000024301.1"/>
    </source>
</evidence>
<evidence type="ECO:0000259" key="1">
    <source>
        <dbReference type="Pfam" id="PF14517"/>
    </source>
</evidence>
<dbReference type="SUPFAM" id="SSF56973">
    <property type="entry name" value="Aerolisin/ETX pore-forming domain"/>
    <property type="match status" value="1"/>
</dbReference>
<dbReference type="Proteomes" id="UP000694569">
    <property type="component" value="Unplaced"/>
</dbReference>
<sequence length="431" mass="48001">MSGSLLFIVKKGNYLISVGLPPSDKDDSYIVRTSPVGTLTNATKILFSPDGELFAVCGGDLYRGPMPSKKDQNWFDLAKKVGKLDWGNLKFLLFDPQGVLYAVTNDGDLYKGPAPINTNMSWLYRQATKIGSCKWNLLQALFFDPEGALYAVKSDGCLVKGDPPTGLDDNWFEKCISVSDDDWSKLTYFISFNSTGELWCINNDNGYMYKWPSAEAVKTTYAHSEAQSMGRGFLLGLLFAFATDKIICSIEHFEFIPDSGVIVTKVPIGLRSKVYKNKEVPMKDTFSFSQTLNENSRFTQIHGFAMQKGAKITFAAGVPCIEGTDDKITINSNETHIWNFTETNVRQASFSETSDVTIAPQKCIRVSASVTRAEMDIPYRARVRTMSGNVAAIEGMWKGTSYYNLKVDQEDFTTPDALLSLFKQVKCEDPE</sequence>
<dbReference type="Gene3D" id="2.115.10.10">
    <property type="entry name" value="Tachylectin 2"/>
    <property type="match status" value="1"/>
</dbReference>
<dbReference type="PANTHER" id="PTHR39244:SF5">
    <property type="entry name" value="NATTERIN-3-LIKE"/>
    <property type="match status" value="1"/>
</dbReference>
<organism evidence="2 3">
    <name type="scientific">Leptobrachium leishanense</name>
    <name type="common">Leishan spiny toad</name>
    <dbReference type="NCBI Taxonomy" id="445787"/>
    <lineage>
        <taxon>Eukaryota</taxon>
        <taxon>Metazoa</taxon>
        <taxon>Chordata</taxon>
        <taxon>Craniata</taxon>
        <taxon>Vertebrata</taxon>
        <taxon>Euteleostomi</taxon>
        <taxon>Amphibia</taxon>
        <taxon>Batrachia</taxon>
        <taxon>Anura</taxon>
        <taxon>Pelobatoidea</taxon>
        <taxon>Megophryidae</taxon>
        <taxon>Leptobrachium</taxon>
    </lineage>
</organism>
<dbReference type="InterPro" id="IPR023294">
    <property type="entry name" value="Tachylectin2"/>
</dbReference>
<dbReference type="Pfam" id="PF14517">
    <property type="entry name" value="Tachylectin"/>
    <property type="match status" value="1"/>
</dbReference>
<feature type="domain" description="Tachylectin 2" evidence="1">
    <location>
        <begin position="17"/>
        <end position="233"/>
    </location>
</feature>
<reference evidence="2" key="2">
    <citation type="submission" date="2025-09" db="UniProtKB">
        <authorList>
            <consortium name="Ensembl"/>
        </authorList>
    </citation>
    <scope>IDENTIFICATION</scope>
</reference>
<dbReference type="GeneTree" id="ENSGT01010000228634"/>
<proteinExistence type="predicted"/>
<dbReference type="AlphaFoldDB" id="A0A8C5W8Y8"/>
<name>A0A8C5W8Y8_9ANUR</name>